<evidence type="ECO:0000313" key="2">
    <source>
        <dbReference type="Proteomes" id="UP000196027"/>
    </source>
</evidence>
<proteinExistence type="predicted"/>
<keyword evidence="2" id="KW-1185">Reference proteome</keyword>
<protein>
    <submittedName>
        <fullName evidence="1">HPr kinase</fullName>
    </submittedName>
</protein>
<accession>A0A1Y0IB13</accession>
<organism evidence="1 2">
    <name type="scientific">Oleiphilus messinensis</name>
    <dbReference type="NCBI Taxonomy" id="141451"/>
    <lineage>
        <taxon>Bacteria</taxon>
        <taxon>Pseudomonadati</taxon>
        <taxon>Pseudomonadota</taxon>
        <taxon>Gammaproteobacteria</taxon>
        <taxon>Oceanospirillales</taxon>
        <taxon>Oleiphilaceae</taxon>
        <taxon>Oleiphilus</taxon>
    </lineage>
</organism>
<evidence type="ECO:0000313" key="1">
    <source>
        <dbReference type="EMBL" id="ARU57707.1"/>
    </source>
</evidence>
<keyword evidence="1" id="KW-0418">Kinase</keyword>
<dbReference type="SUPFAM" id="SSF53795">
    <property type="entry name" value="PEP carboxykinase-like"/>
    <property type="match status" value="1"/>
</dbReference>
<dbReference type="Gene3D" id="3.40.50.300">
    <property type="entry name" value="P-loop containing nucleotide triphosphate hydrolases"/>
    <property type="match status" value="1"/>
</dbReference>
<keyword evidence="1" id="KW-0808">Transferase</keyword>
<name>A0A1Y0IB13_9GAMM</name>
<gene>
    <name evidence="1" type="ORF">OLMES_3686</name>
</gene>
<dbReference type="InterPro" id="IPR027417">
    <property type="entry name" value="P-loop_NTPase"/>
</dbReference>
<reference evidence="1 2" key="1">
    <citation type="submission" date="2017-05" db="EMBL/GenBank/DDBJ databases">
        <title>Genomic insights into alkan degradation activity of Oleiphilus messinensis.</title>
        <authorList>
            <person name="Kozyavkin S.A."/>
            <person name="Slesarev A.I."/>
            <person name="Golyshin P.N."/>
            <person name="Korzhenkov A."/>
            <person name="Golyshina O.N."/>
            <person name="Toshchakov S.V."/>
        </authorList>
    </citation>
    <scope>NUCLEOTIDE SEQUENCE [LARGE SCALE GENOMIC DNA]</scope>
    <source>
        <strain evidence="1 2">ME102</strain>
    </source>
</reference>
<dbReference type="Proteomes" id="UP000196027">
    <property type="component" value="Chromosome"/>
</dbReference>
<dbReference type="EMBL" id="CP021425">
    <property type="protein sequence ID" value="ARU57707.1"/>
    <property type="molecule type" value="Genomic_DNA"/>
</dbReference>
<dbReference type="KEGG" id="ome:OLMES_3686"/>
<dbReference type="AlphaFoldDB" id="A0A1Y0IB13"/>
<sequence length="287" mass="32104">MDLPELKPVPPSDTPDISIVAGCVPEVLTSGVPITRRLQIGETGFQFTKENIARYLCLNDRVVIIDNGLGGTPAEIRLYLYSSVFAIIQHKKCRLPLHASAVGYKRRAYAFAGDSGAGKSTLAAALFQRDLELISDDLGVLEQDGSTGYYEFHPGQPYLKLWKDTASFFNYDTAELVKDPRGISKYHCQLKNEFVATPRPLHAIFFLTRTAGKPYVSPVSPKEGVTLLVKNIYRIRFALHVGTFPYQFDHCAKIAQSIPLFRYHRPWCLDAIERSLEPVLSRIEALA</sequence>
<dbReference type="GO" id="GO:0016301">
    <property type="term" value="F:kinase activity"/>
    <property type="evidence" value="ECO:0007669"/>
    <property type="project" value="UniProtKB-KW"/>
</dbReference>